<keyword evidence="1" id="KW-0560">Oxidoreductase</keyword>
<proteinExistence type="predicted"/>
<dbReference type="SUPFAM" id="SSF51735">
    <property type="entry name" value="NAD(P)-binding Rossmann-fold domains"/>
    <property type="match status" value="1"/>
</dbReference>
<dbReference type="EMBL" id="NOXT01000082">
    <property type="protein sequence ID" value="OYQ32034.1"/>
    <property type="molecule type" value="Genomic_DNA"/>
</dbReference>
<comment type="caution">
    <text evidence="3">The sequence shown here is derived from an EMBL/GenBank/DDBJ whole genome shotgun (WGS) entry which is preliminary data.</text>
</comment>
<protein>
    <recommendedName>
        <fullName evidence="2">Pyrroline-5-carboxylate reductase catalytic N-terminal domain-containing protein</fullName>
    </recommendedName>
</protein>
<reference evidence="3 4" key="1">
    <citation type="submission" date="2017-07" db="EMBL/GenBank/DDBJ databases">
        <title>Sandarakinorhabdus cyanobacteriorum sp. nov., a novel bacterium isolated from cyanobacterial aggregates in a eutrophic lake.</title>
        <authorList>
            <person name="Cai H."/>
        </authorList>
    </citation>
    <scope>NUCLEOTIDE SEQUENCE [LARGE SCALE GENOMIC DNA]</scope>
    <source>
        <strain evidence="3 4">TH057</strain>
    </source>
</reference>
<dbReference type="OrthoDB" id="7557417at2"/>
<evidence type="ECO:0000259" key="2">
    <source>
        <dbReference type="Pfam" id="PF03807"/>
    </source>
</evidence>
<dbReference type="Pfam" id="PF03807">
    <property type="entry name" value="F420_oxidored"/>
    <property type="match status" value="1"/>
</dbReference>
<dbReference type="GO" id="GO:0016491">
    <property type="term" value="F:oxidoreductase activity"/>
    <property type="evidence" value="ECO:0007669"/>
    <property type="project" value="UniProtKB-KW"/>
</dbReference>
<keyword evidence="4" id="KW-1185">Reference proteome</keyword>
<evidence type="ECO:0000313" key="4">
    <source>
        <dbReference type="Proteomes" id="UP000216991"/>
    </source>
</evidence>
<dbReference type="InterPro" id="IPR036291">
    <property type="entry name" value="NAD(P)-bd_dom_sf"/>
</dbReference>
<dbReference type="PANTHER" id="PTHR14239:SF10">
    <property type="entry name" value="REDUCTASE"/>
    <property type="match status" value="1"/>
</dbReference>
<dbReference type="InterPro" id="IPR028939">
    <property type="entry name" value="P5C_Rdtase_cat_N"/>
</dbReference>
<dbReference type="PANTHER" id="PTHR14239">
    <property type="entry name" value="DUDULIN-RELATED"/>
    <property type="match status" value="1"/>
</dbReference>
<name>A0A255YTP1_9SPHN</name>
<evidence type="ECO:0000313" key="3">
    <source>
        <dbReference type="EMBL" id="OYQ32034.1"/>
    </source>
</evidence>
<feature type="domain" description="Pyrroline-5-carboxylate reductase catalytic N-terminal" evidence="2">
    <location>
        <begin position="3"/>
        <end position="92"/>
    </location>
</feature>
<gene>
    <name evidence="3" type="ORF">CHU93_03800</name>
</gene>
<accession>A0A255YTP1</accession>
<organism evidence="3 4">
    <name type="scientific">Sandarakinorhabdus cyanobacteriorum</name>
    <dbReference type="NCBI Taxonomy" id="1981098"/>
    <lineage>
        <taxon>Bacteria</taxon>
        <taxon>Pseudomonadati</taxon>
        <taxon>Pseudomonadota</taxon>
        <taxon>Alphaproteobacteria</taxon>
        <taxon>Sphingomonadales</taxon>
        <taxon>Sphingosinicellaceae</taxon>
        <taxon>Sandarakinorhabdus</taxon>
    </lineage>
</organism>
<dbReference type="RefSeq" id="WP_094472831.1">
    <property type="nucleotide sequence ID" value="NZ_NOXT01000082.1"/>
</dbReference>
<dbReference type="Gene3D" id="3.40.50.720">
    <property type="entry name" value="NAD(P)-binding Rossmann-like Domain"/>
    <property type="match status" value="1"/>
</dbReference>
<dbReference type="InterPro" id="IPR051267">
    <property type="entry name" value="STEAP_metalloreductase"/>
</dbReference>
<dbReference type="AlphaFoldDB" id="A0A255YTP1"/>
<dbReference type="Proteomes" id="UP000216991">
    <property type="component" value="Unassembled WGS sequence"/>
</dbReference>
<sequence length="211" mass="21404">MDIAILGTGNVGTALATGWARAGHRIRLGTRRPADPALAPLLAATGAQAMAATAAVDGADAIALALPWAAVPAVLAELGELAGRLLIDCTNPLGMVNGQLGLLIGHDDSGGEEVQALVPAAHVVKTLNQVGAEMMADNAALPHRPVMFMAGNDDGAKAVTAGLLADLGFDPLDAGPISTARLLEPFGMMWIHQALLRGKGRDWAFAAVASA</sequence>
<evidence type="ECO:0000256" key="1">
    <source>
        <dbReference type="ARBA" id="ARBA00023002"/>
    </source>
</evidence>